<feature type="compositionally biased region" description="Polar residues" evidence="1">
    <location>
        <begin position="1011"/>
        <end position="1025"/>
    </location>
</feature>
<feature type="compositionally biased region" description="Polar residues" evidence="1">
    <location>
        <begin position="972"/>
        <end position="988"/>
    </location>
</feature>
<feature type="compositionally biased region" description="Low complexity" evidence="1">
    <location>
        <begin position="1712"/>
        <end position="1744"/>
    </location>
</feature>
<feature type="compositionally biased region" description="Polar residues" evidence="1">
    <location>
        <begin position="1745"/>
        <end position="1756"/>
    </location>
</feature>
<sequence length="2253" mass="238731">MYTFSGLPNSERIGVEKKNVDVYARARETLDDDDEDRHGYVTADSDGHDRDHDEYGAGTRRGGAGGVVGTGTGAGVGRVAERSHGHGHEHVHESEHEAGTESESNKDRDRDGIEEETGREKPGRIISTSDLTRVALGYQRQQRQRQLVDQQRLPPNSTQTATATPSTTTTTPSAASIPGRTTPVLGTTSTPTVAPSPSPSPPPSLSSSFSALPPPPRPPRLDRSGGKNTHLLTTNESTRPYVHVQPSLFTSSASSASTSTQPSSQAPSSRPQSHSRSPPRNQSTSSSRDQSPSNTGSLNRSEHGEHEEQVEDLNQRAEESESVEIRGDEDEGELEYEEDEVDGEMAPPRIKRPLPPTPEEGERASTNGNGNENGDATEVNGGYGSGFATTANDTNGNKIGNGSGFSTTNNYNWNGNTNGNGSNMLKTKHKPKSNSISLGSVLNDSNNLNGSRGPSTTTTTISGTGAPPPPMLPTTPQNNVYVKSRMLRREYEQEQEQEEGEDEDEREEEQEQEEEEEAEEEEETEANSPTTPTRPVFTHAFSSFSAVSNSTPKVGLLKRNNTVSGVPSPSIGNQFINNNNNVNYNGNAKRGRGTDEDRASLDMLRNGPTFFAPPLVGSKSKFKGSGIGAVNATATATVTGAGVGSGGKTRAGSIGMAMSLGGMMSFASSGNNSKRKSTDGVLGRSNTTGGYGSATGGGGLFKAALGGSTKKGKKSNEEEQAEEGGEHEGEVKVKVKAKPERKGSSVSVSKIAKSLASTIHLSTPDERRTNLPQSPHSQERTPTEEGTVSISPQVTGGKDKEMDPVSAMASLFKATPPSTTRNSVSSANNASAPPPPPPSYVTPTIPTNVVTVRRANTFSSTSSSSMSMSSSPPNSGMKQPLVLAKPPPVPKNWKRSSIDTVGTAGTSSANSITSTSTTDNEAPVSSSPPRPSVITSTPLAATATASAAGTAGTAAGGKMKLATPPRVGTRFRTGNTTTSAPSLATINSVGRDENGDGDWDGEATPIATSLGKHNSITNYDANNNDNSKEYDNEVSASTPTPSSTFTFTPGPASTPTPTFTSALASPPPPSTAQSTETTFFTPSSSPPVFTPPPAPYGGAFSPQQKQQQQRYRQQQQERYQRQDQRGVGSESEAEAERDSSEVEEEDVEGQEFTSNEINTNDTPDPTPTDRINVKSNLSAIFAGLSGGRDGSAAAAGKVGQNRMDMNRNGFREGREDGEGEDGEDIVENANANAYTNDEEDREFGEMKEHRRTKSSSSASRPPPKRALPAPPPMSTHPSTNEVVEVEVRDWREDEEEGEEGDMIRNDTILTIPGISEEGSSESGDLYGDEKKRASSTYLMHHGGQFVDEPEEMGDLGDLGEISDEQQQGYGQVKGQQYLGVTNGKNEEEEEEWSDSEFTDSRRQSFASARSHTGTYEEGHEEVEGEEEEEGGYAHDESYERTEEEEMTGETTLESLSSASHPLSTSLDPNVSFTSSSFPPSHSHSYSQDHDQHSELDHQDTDLSHDQDQSQQVSFDSKQPYLPQRSKTIGGGEFRLMSKWSRDTSAVPSRTASFTNVSTSTGLANTSTGAVGAHTPTNITDDMINVSGSGPSFTSSHENINLNLNLNTTPGPGSSPGTISTGPSTSTSTLEDSRFPPISSFPRPAPLPFKPRVAKTSATLPPPALPPMMGGKYGGSSASLGSIGEGGGLTYDLTSDATKAALASAIELALKNSPPELSRSPSLSRTPNNNNNVPATAPNTAVTPTISNPLPLSTNITGGEGSTADYPDNANAEESPSTPLPSRFGMGGVDEEMMKKIRLSSKLMPITGAVRMNTVASIAEQDSIDEFGVSSTPNNNGNQFTSLPFLKRAVSPTAGLTRSATLSFSTASGSGSGNSNGVGVGVRPNMGSGPPTRFASLVPERRPTALGTLSNLVGSNPNFNIDTAMEAGEQEGLRPPVSPSAPMNMRPVSTSSGDFVLIDEPEEFDIPKAEWDLPRIPGHSLGIPSQVDLSKTSEGSGEGAENNNGAEENEERGEGRVKWSENTKSSGSRNKSSSSNSPLSAPPLTHILSGNSILAMHSREPSGASGRSALSSPSSTNTDDRTGIPRPSSDALLDLWGRVGVYISDAAAILHDKSRRVLVGDGTYPGFVLAVSRQVPSAVIPSKTARYPYGHLVYFQTAQTVHKRYAEIMPGDVVVFQNALFKGTRGQMKKGYKEELGTNGEPVVGVVGEFDSKKTKARVYQANQHVGLQTVEYVTYRFEDLKSGVIKVFRVPDS</sequence>
<feature type="compositionally biased region" description="Basic and acidic residues" evidence="1">
    <location>
        <begin position="1486"/>
        <end position="1507"/>
    </location>
</feature>
<feature type="compositionally biased region" description="Low complexity" evidence="1">
    <location>
        <begin position="1508"/>
        <end position="1518"/>
    </location>
</feature>
<protein>
    <submittedName>
        <fullName evidence="3">Sh3 domain-containing</fullName>
    </submittedName>
</protein>
<feature type="compositionally biased region" description="Low complexity" evidence="1">
    <location>
        <begin position="1598"/>
        <end position="1641"/>
    </location>
</feature>
<evidence type="ECO:0000313" key="3">
    <source>
        <dbReference type="EMBL" id="PAV17383.1"/>
    </source>
</evidence>
<dbReference type="EMBL" id="NBII01000007">
    <property type="protein sequence ID" value="PAV17383.1"/>
    <property type="molecule type" value="Genomic_DNA"/>
</dbReference>
<feature type="compositionally biased region" description="Low complexity" evidence="1">
    <location>
        <begin position="2024"/>
        <end position="2038"/>
    </location>
</feature>
<feature type="compositionally biased region" description="Basic and acidic residues" evidence="1">
    <location>
        <begin position="45"/>
        <end position="55"/>
    </location>
</feature>
<feature type="compositionally biased region" description="Pro residues" evidence="1">
    <location>
        <begin position="1084"/>
        <end position="1095"/>
    </location>
</feature>
<dbReference type="PANTHER" id="PTHR48125:SF12">
    <property type="entry name" value="AT HOOK TRANSCRIPTION FACTOR FAMILY-RELATED"/>
    <property type="match status" value="1"/>
</dbReference>
<gene>
    <name evidence="3" type="ORF">PNOK_0744700</name>
</gene>
<keyword evidence="4" id="KW-1185">Reference proteome</keyword>
<feature type="compositionally biased region" description="Low complexity" evidence="1">
    <location>
        <begin position="1071"/>
        <end position="1083"/>
    </location>
</feature>
<feature type="compositionally biased region" description="Basic and acidic residues" evidence="1">
    <location>
        <begin position="2011"/>
        <end position="2020"/>
    </location>
</feature>
<feature type="compositionally biased region" description="Pro residues" evidence="1">
    <location>
        <begin position="194"/>
        <end position="204"/>
    </location>
</feature>
<feature type="compositionally biased region" description="Low complexity" evidence="1">
    <location>
        <begin position="450"/>
        <end position="465"/>
    </location>
</feature>
<feature type="domain" description="BBC1/AIM3 cysteine proteinase-fold" evidence="2">
    <location>
        <begin position="2084"/>
        <end position="2251"/>
    </location>
</feature>
<dbReference type="Proteomes" id="UP000217199">
    <property type="component" value="Unassembled WGS sequence"/>
</dbReference>
<feature type="compositionally biased region" description="Low complexity" evidence="1">
    <location>
        <begin position="818"/>
        <end position="831"/>
    </location>
</feature>
<dbReference type="STRING" id="2282107.A0A286UCR3"/>
<feature type="compositionally biased region" description="Polar residues" evidence="1">
    <location>
        <begin position="387"/>
        <end position="406"/>
    </location>
</feature>
<feature type="region of interest" description="Disordered" evidence="1">
    <location>
        <begin position="490"/>
        <end position="536"/>
    </location>
</feature>
<feature type="compositionally biased region" description="Pro residues" evidence="1">
    <location>
        <begin position="1260"/>
        <end position="1274"/>
    </location>
</feature>
<feature type="compositionally biased region" description="Low complexity" evidence="1">
    <location>
        <begin position="250"/>
        <end position="295"/>
    </location>
</feature>
<reference evidence="3 4" key="1">
    <citation type="journal article" date="2017" name="Mol. Ecol.">
        <title>Comparative and population genomic landscape of Phellinus noxius: A hypervariable fungus causing root rot in trees.</title>
        <authorList>
            <person name="Chung C.L."/>
            <person name="Lee T.J."/>
            <person name="Akiba M."/>
            <person name="Lee H.H."/>
            <person name="Kuo T.H."/>
            <person name="Liu D."/>
            <person name="Ke H.M."/>
            <person name="Yokoi T."/>
            <person name="Roa M.B."/>
            <person name="Lu M.J."/>
            <person name="Chang Y.Y."/>
            <person name="Ann P.J."/>
            <person name="Tsai J.N."/>
            <person name="Chen C.Y."/>
            <person name="Tzean S.S."/>
            <person name="Ota Y."/>
            <person name="Hattori T."/>
            <person name="Sahashi N."/>
            <person name="Liou R.F."/>
            <person name="Kikuchi T."/>
            <person name="Tsai I.J."/>
        </authorList>
    </citation>
    <scope>NUCLEOTIDE SEQUENCE [LARGE SCALE GENOMIC DNA]</scope>
    <source>
        <strain evidence="3 4">FFPRI411160</strain>
    </source>
</reference>
<evidence type="ECO:0000256" key="1">
    <source>
        <dbReference type="SAM" id="MobiDB-lite"/>
    </source>
</evidence>
<feature type="compositionally biased region" description="Low complexity" evidence="1">
    <location>
        <begin position="1035"/>
        <end position="1064"/>
    </location>
</feature>
<feature type="compositionally biased region" description="Low complexity" evidence="1">
    <location>
        <begin position="1992"/>
        <end position="2005"/>
    </location>
</feature>
<accession>A0A286UCR3</accession>
<feature type="compositionally biased region" description="Low complexity" evidence="1">
    <location>
        <begin position="139"/>
        <end position="193"/>
    </location>
</feature>
<feature type="compositionally biased region" description="Polar residues" evidence="1">
    <location>
        <begin position="226"/>
        <end position="238"/>
    </location>
</feature>
<feature type="compositionally biased region" description="Basic and acidic residues" evidence="1">
    <location>
        <begin position="724"/>
        <end position="743"/>
    </location>
</feature>
<feature type="compositionally biased region" description="Polar residues" evidence="1">
    <location>
        <begin position="784"/>
        <end position="794"/>
    </location>
</feature>
<dbReference type="InParanoid" id="A0A286UCR3"/>
<feature type="compositionally biased region" description="Acidic residues" evidence="1">
    <location>
        <begin position="327"/>
        <end position="343"/>
    </location>
</feature>
<feature type="compositionally biased region" description="Low complexity" evidence="1">
    <location>
        <begin position="1448"/>
        <end position="1485"/>
    </location>
</feature>
<feature type="compositionally biased region" description="Basic and acidic residues" evidence="1">
    <location>
        <begin position="1431"/>
        <end position="1440"/>
    </location>
</feature>
<comment type="caution">
    <text evidence="3">The sequence shown here is derived from an EMBL/GenBank/DDBJ whole genome shotgun (WGS) entry which is preliminary data.</text>
</comment>
<feature type="region of interest" description="Disordered" evidence="1">
    <location>
        <begin position="1595"/>
        <end position="1647"/>
    </location>
</feature>
<feature type="compositionally biased region" description="Acidic residues" evidence="1">
    <location>
        <begin position="1418"/>
        <end position="1430"/>
    </location>
</feature>
<proteinExistence type="predicted"/>
<feature type="compositionally biased region" description="Gly residues" evidence="1">
    <location>
        <begin position="1869"/>
        <end position="1879"/>
    </location>
</feature>
<feature type="compositionally biased region" description="Low complexity" evidence="1">
    <location>
        <begin position="841"/>
        <end position="884"/>
    </location>
</feature>
<feature type="compositionally biased region" description="Polar residues" evidence="1">
    <location>
        <begin position="433"/>
        <end position="449"/>
    </location>
</feature>
<feature type="region of interest" description="Disordered" evidence="1">
    <location>
        <begin position="27"/>
        <end position="477"/>
    </location>
</feature>
<feature type="region of interest" description="Disordered" evidence="1">
    <location>
        <begin position="1343"/>
        <end position="1529"/>
    </location>
</feature>
<feature type="compositionally biased region" description="Polar residues" evidence="1">
    <location>
        <begin position="1151"/>
        <end position="1160"/>
    </location>
</feature>
<evidence type="ECO:0000313" key="4">
    <source>
        <dbReference type="Proteomes" id="UP000217199"/>
    </source>
</evidence>
<feature type="compositionally biased region" description="Low complexity" evidence="1">
    <location>
        <begin position="2060"/>
        <end position="2074"/>
    </location>
</feature>
<name>A0A286UCR3_9AGAM</name>
<feature type="compositionally biased region" description="Low complexity" evidence="1">
    <location>
        <begin position="407"/>
        <end position="423"/>
    </location>
</feature>
<feature type="compositionally biased region" description="Gly residues" evidence="1">
    <location>
        <begin position="689"/>
        <end position="700"/>
    </location>
</feature>
<feature type="region of interest" description="Disordered" evidence="1">
    <location>
        <begin position="1968"/>
        <end position="2088"/>
    </location>
</feature>
<feature type="compositionally biased region" description="Acidic residues" evidence="1">
    <location>
        <begin position="493"/>
        <end position="525"/>
    </location>
</feature>
<feature type="region of interest" description="Disordered" evidence="1">
    <location>
        <begin position="1863"/>
        <end position="1890"/>
    </location>
</feature>
<feature type="compositionally biased region" description="Acidic residues" evidence="1">
    <location>
        <begin position="1217"/>
        <end position="1226"/>
    </location>
</feature>
<feature type="compositionally biased region" description="Gly residues" evidence="1">
    <location>
        <begin position="59"/>
        <end position="76"/>
    </location>
</feature>
<organism evidence="3 4">
    <name type="scientific">Pyrrhoderma noxium</name>
    <dbReference type="NCBI Taxonomy" id="2282107"/>
    <lineage>
        <taxon>Eukaryota</taxon>
        <taxon>Fungi</taxon>
        <taxon>Dikarya</taxon>
        <taxon>Basidiomycota</taxon>
        <taxon>Agaricomycotina</taxon>
        <taxon>Agaricomycetes</taxon>
        <taxon>Hymenochaetales</taxon>
        <taxon>Hymenochaetaceae</taxon>
        <taxon>Pyrrhoderma</taxon>
    </lineage>
</organism>
<feature type="compositionally biased region" description="Basic and acidic residues" evidence="1">
    <location>
        <begin position="300"/>
        <end position="326"/>
    </location>
</feature>
<feature type="compositionally biased region" description="Polar residues" evidence="1">
    <location>
        <begin position="364"/>
        <end position="374"/>
    </location>
</feature>
<evidence type="ECO:0000259" key="2">
    <source>
        <dbReference type="Pfam" id="PF25459"/>
    </source>
</evidence>
<feature type="compositionally biased region" description="Low complexity" evidence="1">
    <location>
        <begin position="902"/>
        <end position="925"/>
    </location>
</feature>
<dbReference type="Pfam" id="PF25459">
    <property type="entry name" value="AIM3_BBC1_C"/>
    <property type="match status" value="1"/>
</dbReference>
<feature type="region of interest" description="Disordered" evidence="1">
    <location>
        <begin position="1712"/>
        <end position="1785"/>
    </location>
</feature>
<feature type="compositionally biased region" description="Low complexity" evidence="1">
    <location>
        <begin position="1365"/>
        <end position="1380"/>
    </location>
</feature>
<feature type="compositionally biased region" description="Basic and acidic residues" evidence="1">
    <location>
        <begin position="79"/>
        <end position="123"/>
    </location>
</feature>
<feature type="compositionally biased region" description="Low complexity" evidence="1">
    <location>
        <begin position="1313"/>
        <end position="1325"/>
    </location>
</feature>
<feature type="compositionally biased region" description="Low complexity" evidence="1">
    <location>
        <begin position="1103"/>
        <end position="1117"/>
    </location>
</feature>
<dbReference type="OrthoDB" id="207120at2759"/>
<feature type="compositionally biased region" description="Low complexity" evidence="1">
    <location>
        <begin position="932"/>
        <end position="957"/>
    </location>
</feature>
<feature type="compositionally biased region" description="Acidic residues" evidence="1">
    <location>
        <begin position="1386"/>
        <end position="1397"/>
    </location>
</feature>
<feature type="region of interest" description="Disordered" evidence="1">
    <location>
        <begin position="668"/>
        <end position="1328"/>
    </location>
</feature>
<dbReference type="InterPro" id="IPR057402">
    <property type="entry name" value="AIM3_BBC1_C"/>
</dbReference>
<feature type="compositionally biased region" description="Polar residues" evidence="1">
    <location>
        <begin position="1403"/>
        <end position="1413"/>
    </location>
</feature>
<dbReference type="PANTHER" id="PTHR48125">
    <property type="entry name" value="LP07818P1"/>
    <property type="match status" value="1"/>
</dbReference>